<evidence type="ECO:0000259" key="27">
    <source>
        <dbReference type="PROSITE" id="PS50850"/>
    </source>
</evidence>
<evidence type="ECO:0000256" key="11">
    <source>
        <dbReference type="ARBA" id="ARBA00044881"/>
    </source>
</evidence>
<keyword evidence="8" id="KW-0458">Lysosome</keyword>
<evidence type="ECO:0000256" key="7">
    <source>
        <dbReference type="ARBA" id="ARBA00023136"/>
    </source>
</evidence>
<feature type="transmembrane region" description="Helical" evidence="26">
    <location>
        <begin position="221"/>
        <end position="241"/>
    </location>
</feature>
<feature type="transmembrane region" description="Helical" evidence="26">
    <location>
        <begin position="285"/>
        <end position="303"/>
    </location>
</feature>
<evidence type="ECO:0000256" key="8">
    <source>
        <dbReference type="ARBA" id="ARBA00023228"/>
    </source>
</evidence>
<evidence type="ECO:0000256" key="4">
    <source>
        <dbReference type="ARBA" id="ARBA00022448"/>
    </source>
</evidence>
<evidence type="ECO:0000256" key="2">
    <source>
        <dbReference type="ARBA" id="ARBA00004651"/>
    </source>
</evidence>
<dbReference type="InterPro" id="IPR020846">
    <property type="entry name" value="MFS_dom"/>
</dbReference>
<comment type="similarity">
    <text evidence="3">Belongs to the major facilitator superfamily.</text>
</comment>
<evidence type="ECO:0000256" key="18">
    <source>
        <dbReference type="ARBA" id="ARBA00044903"/>
    </source>
</evidence>
<evidence type="ECO:0000256" key="23">
    <source>
        <dbReference type="ARBA" id="ARBA00045018"/>
    </source>
</evidence>
<accession>A0A2W5CTF0</accession>
<feature type="domain" description="Major facilitator superfamily (MFS) profile" evidence="27">
    <location>
        <begin position="1"/>
        <end position="407"/>
    </location>
</feature>
<evidence type="ECO:0000256" key="22">
    <source>
        <dbReference type="ARBA" id="ARBA00044985"/>
    </source>
</evidence>
<dbReference type="InterPro" id="IPR052187">
    <property type="entry name" value="MFSD1"/>
</dbReference>
<comment type="subunit">
    <text evidence="25">Homodimer. Interacts with lysosomal protein GLMP (via lumenal domain); the interaction starts while both proteins are still in the endoplasmic reticulum and is required for stabilization of MFSD1 in lysosomes but has no direct effect on its targeting to lysosomes or transporter activity.</text>
</comment>
<dbReference type="EMBL" id="QFNY01000308">
    <property type="protein sequence ID" value="PZO98251.1"/>
    <property type="molecule type" value="Genomic_DNA"/>
</dbReference>
<dbReference type="GO" id="GO:0005765">
    <property type="term" value="C:lysosomal membrane"/>
    <property type="evidence" value="ECO:0007669"/>
    <property type="project" value="UniProtKB-SubCell"/>
</dbReference>
<evidence type="ECO:0000256" key="16">
    <source>
        <dbReference type="ARBA" id="ARBA00044899"/>
    </source>
</evidence>
<feature type="transmembrane region" description="Helical" evidence="26">
    <location>
        <begin position="69"/>
        <end position="88"/>
    </location>
</feature>
<feature type="transmembrane region" description="Helical" evidence="26">
    <location>
        <begin position="253"/>
        <end position="273"/>
    </location>
</feature>
<comment type="function">
    <text evidence="24">Lysosomal dipeptide uniporter that selectively exports lysine, arginine or histidine-containing dipeptides with a net positive charge from the lysosome lumen into the cytosol. Could play a role in a specific type of protein O-glycosylation indirectly regulating macrophages migration and tissue invasion. Also essential for liver homeostasis.</text>
</comment>
<dbReference type="Gene3D" id="1.20.1250.20">
    <property type="entry name" value="MFS general substrate transporter like domains"/>
    <property type="match status" value="2"/>
</dbReference>
<evidence type="ECO:0000256" key="6">
    <source>
        <dbReference type="ARBA" id="ARBA00022989"/>
    </source>
</evidence>
<comment type="catalytic activity">
    <reaction evidence="11">
        <text>L-alpha-aminoacyl-L-arginine(out) = L-alpha-aminoacyl-L-arginine(in)</text>
        <dbReference type="Rhea" id="RHEA:79367"/>
        <dbReference type="ChEBI" id="CHEBI:229968"/>
    </reaction>
</comment>
<dbReference type="InterPro" id="IPR011701">
    <property type="entry name" value="MFS"/>
</dbReference>
<evidence type="ECO:0000256" key="1">
    <source>
        <dbReference type="ARBA" id="ARBA00004155"/>
    </source>
</evidence>
<evidence type="ECO:0000256" key="5">
    <source>
        <dbReference type="ARBA" id="ARBA00022692"/>
    </source>
</evidence>
<dbReference type="PROSITE" id="PS50850">
    <property type="entry name" value="MFS"/>
    <property type="match status" value="1"/>
</dbReference>
<keyword evidence="4" id="KW-0813">Transport</keyword>
<protein>
    <recommendedName>
        <fullName evidence="22">Lysosomal dipeptide transporter MFSD1</fullName>
    </recommendedName>
    <alternativeName>
        <fullName evidence="23">Major facilitator superfamily domain-containing protein 1</fullName>
    </alternativeName>
</protein>
<comment type="catalytic activity">
    <reaction evidence="16">
        <text>L-arginyl-L-alpha-amino acid(out) = L-arginyl-L-alpha-amino acid(in)</text>
        <dbReference type="Rhea" id="RHEA:79371"/>
        <dbReference type="ChEBI" id="CHEBI:84315"/>
    </reaction>
</comment>
<feature type="transmembrane region" description="Helical" evidence="26">
    <location>
        <begin position="155"/>
        <end position="178"/>
    </location>
</feature>
<evidence type="ECO:0000256" key="9">
    <source>
        <dbReference type="ARBA" id="ARBA00044876"/>
    </source>
</evidence>
<comment type="caution">
    <text evidence="28">The sequence shown here is derived from an EMBL/GenBank/DDBJ whole genome shotgun (WGS) entry which is preliminary data.</text>
</comment>
<evidence type="ECO:0000256" key="25">
    <source>
        <dbReference type="ARBA" id="ARBA00046376"/>
    </source>
</evidence>
<evidence type="ECO:0000313" key="29">
    <source>
        <dbReference type="Proteomes" id="UP000249451"/>
    </source>
</evidence>
<comment type="catalytic activity">
    <reaction evidence="14">
        <text>L-alpha-aminoacyl-L-lysine(out) = L-alpha-aminoacyl-L-lysine(in)</text>
        <dbReference type="Rhea" id="RHEA:79383"/>
        <dbReference type="ChEBI" id="CHEBI:229966"/>
    </reaction>
</comment>
<reference evidence="28 29" key="1">
    <citation type="submission" date="2017-11" db="EMBL/GenBank/DDBJ databases">
        <title>Infants hospitalized years apart are colonized by the same room-sourced microbial strains.</title>
        <authorList>
            <person name="Brooks B."/>
            <person name="Olm M.R."/>
            <person name="Firek B.A."/>
            <person name="Baker R."/>
            <person name="Thomas B.C."/>
            <person name="Morowitz M.J."/>
            <person name="Banfield J.F."/>
        </authorList>
    </citation>
    <scope>NUCLEOTIDE SEQUENCE [LARGE SCALE GENOMIC DNA]</scope>
    <source>
        <strain evidence="28">S2_012_000_R3_87</strain>
    </source>
</reference>
<comment type="catalytic activity">
    <reaction evidence="17">
        <text>L-lysyl-L-lysine(out) = L-lysyl-L-lysine(in)</text>
        <dbReference type="Rhea" id="RHEA:79403"/>
        <dbReference type="ChEBI" id="CHEBI:229956"/>
    </reaction>
</comment>
<evidence type="ECO:0000256" key="3">
    <source>
        <dbReference type="ARBA" id="ARBA00008335"/>
    </source>
</evidence>
<feature type="transmembrane region" description="Helical" evidence="26">
    <location>
        <begin position="309"/>
        <end position="330"/>
    </location>
</feature>
<evidence type="ECO:0000256" key="26">
    <source>
        <dbReference type="SAM" id="Phobius"/>
    </source>
</evidence>
<comment type="catalytic activity">
    <reaction evidence="18">
        <text>L-arginyl-glycine(out) = L-arginyl-glycine(in)</text>
        <dbReference type="Rhea" id="RHEA:79391"/>
        <dbReference type="ChEBI" id="CHEBI:229955"/>
    </reaction>
</comment>
<evidence type="ECO:0000313" key="28">
    <source>
        <dbReference type="EMBL" id="PZO98251.1"/>
    </source>
</evidence>
<dbReference type="GO" id="GO:0005886">
    <property type="term" value="C:plasma membrane"/>
    <property type="evidence" value="ECO:0007669"/>
    <property type="project" value="UniProtKB-SubCell"/>
</dbReference>
<dbReference type="PANTHER" id="PTHR23512">
    <property type="entry name" value="MAJOR FACILITATOR SUPERFAMILY DOMAIN-CONTAINING PROTEIN 1"/>
    <property type="match status" value="1"/>
</dbReference>
<evidence type="ECO:0000256" key="19">
    <source>
        <dbReference type="ARBA" id="ARBA00044912"/>
    </source>
</evidence>
<comment type="catalytic activity">
    <reaction evidence="12">
        <text>L-alpha-aminoacyl-L-histidine(out) = L-alpha-aminoacyl-L-histidine(in)</text>
        <dbReference type="Rhea" id="RHEA:79375"/>
        <dbReference type="ChEBI" id="CHEBI:229967"/>
    </reaction>
</comment>
<gene>
    <name evidence="28" type="ORF">DI609_11155</name>
</gene>
<evidence type="ECO:0000256" key="10">
    <source>
        <dbReference type="ARBA" id="ARBA00044878"/>
    </source>
</evidence>
<evidence type="ECO:0000256" key="24">
    <source>
        <dbReference type="ARBA" id="ARBA00045709"/>
    </source>
</evidence>
<proteinExistence type="inferred from homology"/>
<feature type="transmembrane region" description="Helical" evidence="26">
    <location>
        <begin position="38"/>
        <end position="57"/>
    </location>
</feature>
<sequence length="407" mass="42829">MGIWVTGVFVYVMAVLGRTSLGVVSVDALDQFQINAGQLAVFTTVQLATYAFAQIPAGLLVDRLGPRKMMLYGAVLMAVGQVLLALTTSFPVAVLARVLVGAGDATAFLSVMRIIPAWFPLRTAPLFGQATGAVGQLGQFLSAVPFLALVGSAGWTVGFVSLGAVGLLVGIVAFVVVWDTPGELVEGRRDGVENQKDGPGPSPMVAVKYALANRTAWHGFFIHWSGLSLLVVFTLLWGMPIMTLGMGMDKATAGWAISASTLAMAICGVLVGFLSARLGRSRWKAIVVGTSLGAAAWLLFFISSEPRTAAAAFVMNVVMGVVSPLANIGFDSVREECRREFVATATGLANMGGWLAGMAANQAMGVYLTLAAPSGDYTWAEFRFGWFVVLGVWALGLVGVVATRPRR</sequence>
<dbReference type="SUPFAM" id="SSF103473">
    <property type="entry name" value="MFS general substrate transporter"/>
    <property type="match status" value="1"/>
</dbReference>
<comment type="catalytic activity">
    <reaction evidence="13">
        <text>L-lysyl-L-alpha-amino acid(out) = L-lysyl-L-alpha-amino acid(in)</text>
        <dbReference type="Rhea" id="RHEA:79387"/>
        <dbReference type="ChEBI" id="CHEBI:229965"/>
    </reaction>
</comment>
<comment type="catalytic activity">
    <reaction evidence="19">
        <text>L-histidyl-L-alpha-amino acid(out) = L-histidyl-L-alpha-amino acid(in)</text>
        <dbReference type="Rhea" id="RHEA:79379"/>
        <dbReference type="ChEBI" id="CHEBI:229964"/>
    </reaction>
</comment>
<dbReference type="GO" id="GO:0022857">
    <property type="term" value="F:transmembrane transporter activity"/>
    <property type="evidence" value="ECO:0007669"/>
    <property type="project" value="InterPro"/>
</dbReference>
<evidence type="ECO:0000256" key="15">
    <source>
        <dbReference type="ARBA" id="ARBA00044898"/>
    </source>
</evidence>
<dbReference type="PANTHER" id="PTHR23512:SF3">
    <property type="entry name" value="MAJOR FACILITATOR SUPERFAMILY DOMAIN-CONTAINING PROTEIN 1"/>
    <property type="match status" value="1"/>
</dbReference>
<keyword evidence="7 26" id="KW-0472">Membrane</keyword>
<comment type="catalytic activity">
    <reaction evidence="15">
        <text>L-aspartyl-L-lysine(out) = L-aspartyl-L-lysine(in)</text>
        <dbReference type="Rhea" id="RHEA:79411"/>
        <dbReference type="ChEBI" id="CHEBI:229953"/>
    </reaction>
</comment>
<evidence type="ECO:0000256" key="20">
    <source>
        <dbReference type="ARBA" id="ARBA00044919"/>
    </source>
</evidence>
<dbReference type="Pfam" id="PF07690">
    <property type="entry name" value="MFS_1"/>
    <property type="match status" value="1"/>
</dbReference>
<evidence type="ECO:0000256" key="21">
    <source>
        <dbReference type="ARBA" id="ARBA00044924"/>
    </source>
</evidence>
<evidence type="ECO:0000256" key="13">
    <source>
        <dbReference type="ARBA" id="ARBA00044891"/>
    </source>
</evidence>
<evidence type="ECO:0000256" key="14">
    <source>
        <dbReference type="ARBA" id="ARBA00044893"/>
    </source>
</evidence>
<evidence type="ECO:0000256" key="17">
    <source>
        <dbReference type="ARBA" id="ARBA00044900"/>
    </source>
</evidence>
<keyword evidence="6 26" id="KW-1133">Transmembrane helix</keyword>
<organism evidence="28 29">
    <name type="scientific">Corynebacterium urealyticum</name>
    <dbReference type="NCBI Taxonomy" id="43771"/>
    <lineage>
        <taxon>Bacteria</taxon>
        <taxon>Bacillati</taxon>
        <taxon>Actinomycetota</taxon>
        <taxon>Actinomycetes</taxon>
        <taxon>Mycobacteriales</taxon>
        <taxon>Corynebacteriaceae</taxon>
        <taxon>Corynebacterium</taxon>
    </lineage>
</organism>
<dbReference type="Proteomes" id="UP000249451">
    <property type="component" value="Unassembled WGS sequence"/>
</dbReference>
<comment type="catalytic activity">
    <reaction evidence="10">
        <text>L-histidyl-glycine(out) = L-histidyl-glycine(in)</text>
        <dbReference type="Rhea" id="RHEA:79395"/>
        <dbReference type="ChEBI" id="CHEBI:229957"/>
    </reaction>
</comment>
<feature type="transmembrane region" description="Helical" evidence="26">
    <location>
        <begin position="342"/>
        <end position="364"/>
    </location>
</feature>
<comment type="catalytic activity">
    <reaction evidence="9">
        <text>L-lysyl-L-alanine(out) = L-lysyl-L-alanine(in)</text>
        <dbReference type="Rhea" id="RHEA:79399"/>
        <dbReference type="ChEBI" id="CHEBI:229954"/>
    </reaction>
</comment>
<dbReference type="AlphaFoldDB" id="A0A2W5CTF0"/>
<comment type="subcellular location">
    <subcellularLocation>
        <location evidence="2">Cell membrane</location>
        <topology evidence="2">Multi-pass membrane protein</topology>
    </subcellularLocation>
    <subcellularLocation>
        <location evidence="1">Lysosome membrane</location>
        <topology evidence="1">Multi-pass membrane protein</topology>
    </subcellularLocation>
</comment>
<evidence type="ECO:0000256" key="12">
    <source>
        <dbReference type="ARBA" id="ARBA00044884"/>
    </source>
</evidence>
<comment type="catalytic activity">
    <reaction evidence="21">
        <text>L-lysyl-glycine(out) = L-lysyl-glycine(in)</text>
        <dbReference type="Rhea" id="RHEA:79407"/>
        <dbReference type="ChEBI" id="CHEBI:191202"/>
    </reaction>
</comment>
<comment type="catalytic activity">
    <reaction evidence="20">
        <text>L-alanyl-L-lysine(out) = L-alanyl-L-lysine(in)</text>
        <dbReference type="Rhea" id="RHEA:79415"/>
        <dbReference type="ChEBI" id="CHEBI:192470"/>
    </reaction>
</comment>
<name>A0A2W5CTF0_9CORY</name>
<keyword evidence="5 26" id="KW-0812">Transmembrane</keyword>
<feature type="transmembrane region" description="Helical" evidence="26">
    <location>
        <begin position="384"/>
        <end position="403"/>
    </location>
</feature>
<dbReference type="InterPro" id="IPR036259">
    <property type="entry name" value="MFS_trans_sf"/>
</dbReference>